<feature type="region of interest" description="Disordered" evidence="1">
    <location>
        <begin position="1"/>
        <end position="29"/>
    </location>
</feature>
<evidence type="ECO:0000313" key="4">
    <source>
        <dbReference type="Proteomes" id="UP000033647"/>
    </source>
</evidence>
<feature type="compositionally biased region" description="Basic and acidic residues" evidence="1">
    <location>
        <begin position="559"/>
        <end position="650"/>
    </location>
</feature>
<feature type="compositionally biased region" description="Gly residues" evidence="1">
    <location>
        <begin position="543"/>
        <end position="555"/>
    </location>
</feature>
<comment type="caution">
    <text evidence="3">The sequence shown here is derived from an EMBL/GenBank/DDBJ whole genome shotgun (WGS) entry which is preliminary data.</text>
</comment>
<dbReference type="AlphaFoldDB" id="A0A0F4GHW2"/>
<feature type="compositionally biased region" description="Basic and acidic residues" evidence="1">
    <location>
        <begin position="669"/>
        <end position="719"/>
    </location>
</feature>
<feature type="compositionally biased region" description="Basic and acidic residues" evidence="1">
    <location>
        <begin position="466"/>
        <end position="480"/>
    </location>
</feature>
<evidence type="ECO:0000256" key="1">
    <source>
        <dbReference type="SAM" id="MobiDB-lite"/>
    </source>
</evidence>
<organism evidence="3 4">
    <name type="scientific">Zymoseptoria brevis</name>
    <dbReference type="NCBI Taxonomy" id="1047168"/>
    <lineage>
        <taxon>Eukaryota</taxon>
        <taxon>Fungi</taxon>
        <taxon>Dikarya</taxon>
        <taxon>Ascomycota</taxon>
        <taxon>Pezizomycotina</taxon>
        <taxon>Dothideomycetes</taxon>
        <taxon>Dothideomycetidae</taxon>
        <taxon>Mycosphaerellales</taxon>
        <taxon>Mycosphaerellaceae</taxon>
        <taxon>Zymoseptoria</taxon>
    </lineage>
</organism>
<evidence type="ECO:0000259" key="2">
    <source>
        <dbReference type="Pfam" id="PF05205"/>
    </source>
</evidence>
<gene>
    <name evidence="3" type="ORF">TI39_contig1050g00001</name>
</gene>
<dbReference type="Pfam" id="PF05205">
    <property type="entry name" value="COMPASS-Shg1"/>
    <property type="match status" value="1"/>
</dbReference>
<dbReference type="OrthoDB" id="5579731at2759"/>
<name>A0A0F4GHW2_9PEZI</name>
<dbReference type="InterPro" id="IPR055264">
    <property type="entry name" value="BOD1/SHG1_dom"/>
</dbReference>
<feature type="compositionally biased region" description="Basic and acidic residues" evidence="1">
    <location>
        <begin position="515"/>
        <end position="532"/>
    </location>
</feature>
<proteinExistence type="predicted"/>
<feature type="region of interest" description="Disordered" evidence="1">
    <location>
        <begin position="145"/>
        <end position="737"/>
    </location>
</feature>
<accession>A0A0F4GHW2</accession>
<reference evidence="3 4" key="1">
    <citation type="submission" date="2015-03" db="EMBL/GenBank/DDBJ databases">
        <title>RNA-seq based gene annotation and comparative genomics of four Zymoseptoria species reveal species-specific pathogenicity related genes and transposable element activity.</title>
        <authorList>
            <person name="Grandaubert J."/>
            <person name="Bhattacharyya A."/>
            <person name="Stukenbrock E.H."/>
        </authorList>
    </citation>
    <scope>NUCLEOTIDE SEQUENCE [LARGE SCALE GENOMIC DNA]</scope>
    <source>
        <strain evidence="3 4">Zb18110</strain>
    </source>
</reference>
<protein>
    <recommendedName>
        <fullName evidence="2">BOD1/SHG1 domain-containing protein</fullName>
    </recommendedName>
</protein>
<evidence type="ECO:0000313" key="3">
    <source>
        <dbReference type="EMBL" id="KJX95790.1"/>
    </source>
</evidence>
<feature type="compositionally biased region" description="Basic and acidic residues" evidence="1">
    <location>
        <begin position="378"/>
        <end position="458"/>
    </location>
</feature>
<feature type="domain" description="BOD1/SHG1" evidence="2">
    <location>
        <begin position="40"/>
        <end position="142"/>
    </location>
</feature>
<keyword evidence="4" id="KW-1185">Reference proteome</keyword>
<feature type="compositionally biased region" description="Basic and acidic residues" evidence="1">
    <location>
        <begin position="145"/>
        <end position="306"/>
    </location>
</feature>
<dbReference type="STRING" id="1047168.A0A0F4GHW2"/>
<dbReference type="EMBL" id="LAFY01001041">
    <property type="protein sequence ID" value="KJX95790.1"/>
    <property type="molecule type" value="Genomic_DNA"/>
</dbReference>
<dbReference type="Proteomes" id="UP000033647">
    <property type="component" value="Unassembled WGS sequence"/>
</dbReference>
<sequence>MADTDVAMSGTGDFELPARKKPKISELPLSGAQRASIDGMLHTFKKKGEFDSLRKKVFQQYNESAQRGMFEASLRTFTTAEIDRDSIKYLKPDRRIAAPLLEGAAARADVYEKTGLDIDAYIEQYVAHAEQALREIRRKEIGDEAAAEEIRRGNKSEESYAADAEQRRAERAKKHVDDEKKRKRQEATERKKKELEALKKKQAELQNETERLQREQKRRAEREAWKAAEKERERERIRKFNEEREKQQKEVEDREKALQEERDRRAKERADREQKRLEAEALDLLLKEGQEMAEKSRRPELERSESMEPPPRLRHQAAPRNSYGKDQMRAQGLMPTSLTLKKGDRPSTDLPASTPTGPADRRPRALSPSPARSYTSRRRNESPDDRRGLPRDRRDNVLREISAEREAWKARQRGSDRDRSDRNRDRDRGMDRGRDDRERERPLGASRGEDGEVVERAQRQAPPPRADSRGSYRPGRRDVTRSPPPARRSIRDRSRTRSPPRRYRERDYSPAPRRRVGDVGDRDRERERDRRSRSPAGIDRYIPGGGAAKDGGEAAGGPPREKERDRDVRPREGDRERERDRERARERDRDRDRNVRDRDRDVRDRERDRDRDRERERDRDRGRDDRGRDDRGRDADRDRGGRDGRRRERFSSVSRIENADRYIPSRGDTAGRRERTRSRSRERDRTDRGGRDDRGRAEDGRGGDRRAGGGQAEDRRPSKDAGGLPPPAEAPAAATKE</sequence>